<reference evidence="1" key="2">
    <citation type="journal article" date="2015" name="Fish Shellfish Immunol.">
        <title>Early steps in the European eel (Anguilla anguilla)-Vibrio vulnificus interaction in the gills: Role of the RtxA13 toxin.</title>
        <authorList>
            <person name="Callol A."/>
            <person name="Pajuelo D."/>
            <person name="Ebbesson L."/>
            <person name="Teles M."/>
            <person name="MacKenzie S."/>
            <person name="Amaro C."/>
        </authorList>
    </citation>
    <scope>NUCLEOTIDE SEQUENCE</scope>
</reference>
<reference evidence="1" key="1">
    <citation type="submission" date="2014-11" db="EMBL/GenBank/DDBJ databases">
        <authorList>
            <person name="Amaro Gonzalez C."/>
        </authorList>
    </citation>
    <scope>NUCLEOTIDE SEQUENCE</scope>
</reference>
<accession>A0A0E9T9B9</accession>
<dbReference type="AlphaFoldDB" id="A0A0E9T9B9"/>
<protein>
    <submittedName>
        <fullName evidence="1">Uncharacterized protein</fullName>
    </submittedName>
</protein>
<organism evidence="1">
    <name type="scientific">Anguilla anguilla</name>
    <name type="common">European freshwater eel</name>
    <name type="synonym">Muraena anguilla</name>
    <dbReference type="NCBI Taxonomy" id="7936"/>
    <lineage>
        <taxon>Eukaryota</taxon>
        <taxon>Metazoa</taxon>
        <taxon>Chordata</taxon>
        <taxon>Craniata</taxon>
        <taxon>Vertebrata</taxon>
        <taxon>Euteleostomi</taxon>
        <taxon>Actinopterygii</taxon>
        <taxon>Neopterygii</taxon>
        <taxon>Teleostei</taxon>
        <taxon>Anguilliformes</taxon>
        <taxon>Anguillidae</taxon>
        <taxon>Anguilla</taxon>
    </lineage>
</organism>
<proteinExistence type="predicted"/>
<evidence type="ECO:0000313" key="1">
    <source>
        <dbReference type="EMBL" id="JAH49338.1"/>
    </source>
</evidence>
<dbReference type="EMBL" id="GBXM01059239">
    <property type="protein sequence ID" value="JAH49338.1"/>
    <property type="molecule type" value="Transcribed_RNA"/>
</dbReference>
<name>A0A0E9T9B9_ANGAN</name>
<sequence length="27" mass="3465">MQHHYCSYYYSVEHNHKHNIIHYSLLF</sequence>